<gene>
    <name evidence="1" type="ORF">NCTC9381_05499</name>
</gene>
<dbReference type="Proteomes" id="UP000254640">
    <property type="component" value="Unassembled WGS sequence"/>
</dbReference>
<accession>A0A379LRI8</accession>
<keyword evidence="2" id="KW-1185">Reference proteome</keyword>
<dbReference type="AlphaFoldDB" id="A0A379LRI8"/>
<proteinExistence type="predicted"/>
<name>A0A379LRI8_ENTAG</name>
<evidence type="ECO:0000313" key="2">
    <source>
        <dbReference type="Proteomes" id="UP000254640"/>
    </source>
</evidence>
<evidence type="ECO:0000313" key="1">
    <source>
        <dbReference type="EMBL" id="SUE06637.1"/>
    </source>
</evidence>
<protein>
    <submittedName>
        <fullName evidence="1">Uncharacterized protein</fullName>
    </submittedName>
</protein>
<reference evidence="1 2" key="1">
    <citation type="submission" date="2018-06" db="EMBL/GenBank/DDBJ databases">
        <authorList>
            <consortium name="Pathogen Informatics"/>
            <person name="Doyle S."/>
        </authorList>
    </citation>
    <scope>NUCLEOTIDE SEQUENCE [LARGE SCALE GENOMIC DNA]</scope>
    <source>
        <strain evidence="1 2">NCTC9381</strain>
    </source>
</reference>
<dbReference type="EMBL" id="UGSO01000002">
    <property type="protein sequence ID" value="SUE06637.1"/>
    <property type="molecule type" value="Genomic_DNA"/>
</dbReference>
<sequence>MVTVAVTETGETEGMLVLAATEMAATAVMVVKTEEMEGTAVMVTDQVMAETEAMRVLAASAGRVAVAGMREDMMVLPG</sequence>
<organism evidence="1 2">
    <name type="scientific">Enterobacter agglomerans</name>
    <name type="common">Erwinia herbicola</name>
    <name type="synonym">Pantoea agglomerans</name>
    <dbReference type="NCBI Taxonomy" id="549"/>
    <lineage>
        <taxon>Bacteria</taxon>
        <taxon>Pseudomonadati</taxon>
        <taxon>Pseudomonadota</taxon>
        <taxon>Gammaproteobacteria</taxon>
        <taxon>Enterobacterales</taxon>
        <taxon>Erwiniaceae</taxon>
        <taxon>Pantoea</taxon>
        <taxon>Pantoea agglomerans group</taxon>
    </lineage>
</organism>